<evidence type="ECO:0000256" key="2">
    <source>
        <dbReference type="ARBA" id="ARBA00023015"/>
    </source>
</evidence>
<dbReference type="GO" id="GO:0000976">
    <property type="term" value="F:transcription cis-regulatory region binding"/>
    <property type="evidence" value="ECO:0007669"/>
    <property type="project" value="TreeGrafter"/>
</dbReference>
<keyword evidence="4" id="KW-0804">Transcription</keyword>
<reference evidence="8" key="2">
    <citation type="submission" date="2023-05" db="EMBL/GenBank/DDBJ databases">
        <authorList>
            <person name="Schelkunov M.I."/>
        </authorList>
    </citation>
    <scope>NUCLEOTIDE SEQUENCE</scope>
    <source>
        <strain evidence="8">Hsosn_3</strain>
        <tissue evidence="8">Leaf</tissue>
    </source>
</reference>
<feature type="domain" description="BZIP" evidence="7">
    <location>
        <begin position="25"/>
        <end position="76"/>
    </location>
</feature>
<reference evidence="8" key="1">
    <citation type="submission" date="2023-02" db="EMBL/GenBank/DDBJ databases">
        <title>Genome of toxic invasive species Heracleum sosnowskyi carries increased number of genes despite the absence of recent whole-genome duplications.</title>
        <authorList>
            <person name="Schelkunov M."/>
            <person name="Shtratnikova V."/>
            <person name="Makarenko M."/>
            <person name="Klepikova A."/>
            <person name="Omelchenko D."/>
            <person name="Novikova G."/>
            <person name="Obukhova E."/>
            <person name="Bogdanov V."/>
            <person name="Penin A."/>
            <person name="Logacheva M."/>
        </authorList>
    </citation>
    <scope>NUCLEOTIDE SEQUENCE</scope>
    <source>
        <strain evidence="8">Hsosn_3</strain>
        <tissue evidence="8">Leaf</tissue>
    </source>
</reference>
<evidence type="ECO:0000256" key="5">
    <source>
        <dbReference type="ARBA" id="ARBA00023242"/>
    </source>
</evidence>
<dbReference type="InterPro" id="IPR004827">
    <property type="entry name" value="bZIP"/>
</dbReference>
<dbReference type="FunFam" id="1.20.5.170:FF:000020">
    <property type="entry name" value="BZIP transcription factor"/>
    <property type="match status" value="1"/>
</dbReference>
<dbReference type="InterPro" id="IPR045314">
    <property type="entry name" value="bZIP_plant_GBF1"/>
</dbReference>
<feature type="compositionally biased region" description="Low complexity" evidence="6">
    <location>
        <begin position="1"/>
        <end position="13"/>
    </location>
</feature>
<dbReference type="Pfam" id="PF07716">
    <property type="entry name" value="bZIP_2"/>
    <property type="match status" value="1"/>
</dbReference>
<name>A0AAD8H2M1_9APIA</name>
<dbReference type="Proteomes" id="UP001237642">
    <property type="component" value="Unassembled WGS sequence"/>
</dbReference>
<dbReference type="PANTHER" id="PTHR45764:SF38">
    <property type="entry name" value="BZIP TRANSCRIPTION FACTOR 44"/>
    <property type="match status" value="1"/>
</dbReference>
<dbReference type="Gene3D" id="1.20.5.170">
    <property type="match status" value="1"/>
</dbReference>
<comment type="caution">
    <text evidence="8">The sequence shown here is derived from an EMBL/GenBank/DDBJ whole genome shotgun (WGS) entry which is preliminary data.</text>
</comment>
<keyword evidence="5" id="KW-0539">Nucleus</keyword>
<dbReference type="GO" id="GO:0046982">
    <property type="term" value="F:protein heterodimerization activity"/>
    <property type="evidence" value="ECO:0007669"/>
    <property type="project" value="UniProtKB-ARBA"/>
</dbReference>
<dbReference type="GO" id="GO:0003700">
    <property type="term" value="F:DNA-binding transcription factor activity"/>
    <property type="evidence" value="ECO:0007669"/>
    <property type="project" value="InterPro"/>
</dbReference>
<keyword evidence="3" id="KW-0238">DNA-binding</keyword>
<dbReference type="SUPFAM" id="SSF57959">
    <property type="entry name" value="Leucine zipper domain"/>
    <property type="match status" value="1"/>
</dbReference>
<keyword evidence="9" id="KW-1185">Reference proteome</keyword>
<feature type="region of interest" description="Disordered" evidence="6">
    <location>
        <begin position="1"/>
        <end position="45"/>
    </location>
</feature>
<dbReference type="PANTHER" id="PTHR45764">
    <property type="entry name" value="BZIP TRANSCRIPTION FACTOR 44"/>
    <property type="match status" value="1"/>
</dbReference>
<evidence type="ECO:0000256" key="4">
    <source>
        <dbReference type="ARBA" id="ARBA00023163"/>
    </source>
</evidence>
<evidence type="ECO:0000259" key="7">
    <source>
        <dbReference type="PROSITE" id="PS50217"/>
    </source>
</evidence>
<dbReference type="SMART" id="SM00338">
    <property type="entry name" value="BRLZ"/>
    <property type="match status" value="1"/>
</dbReference>
<accession>A0AAD8H2M1</accession>
<dbReference type="CDD" id="cd14702">
    <property type="entry name" value="bZIP_plant_GBF1"/>
    <property type="match status" value="1"/>
</dbReference>
<proteinExistence type="predicted"/>
<organism evidence="8 9">
    <name type="scientific">Heracleum sosnowskyi</name>
    <dbReference type="NCBI Taxonomy" id="360622"/>
    <lineage>
        <taxon>Eukaryota</taxon>
        <taxon>Viridiplantae</taxon>
        <taxon>Streptophyta</taxon>
        <taxon>Embryophyta</taxon>
        <taxon>Tracheophyta</taxon>
        <taxon>Spermatophyta</taxon>
        <taxon>Magnoliopsida</taxon>
        <taxon>eudicotyledons</taxon>
        <taxon>Gunneridae</taxon>
        <taxon>Pentapetalae</taxon>
        <taxon>asterids</taxon>
        <taxon>campanulids</taxon>
        <taxon>Apiales</taxon>
        <taxon>Apiaceae</taxon>
        <taxon>Apioideae</taxon>
        <taxon>apioid superclade</taxon>
        <taxon>Tordylieae</taxon>
        <taxon>Tordyliinae</taxon>
        <taxon>Heracleum</taxon>
    </lineage>
</organism>
<dbReference type="EMBL" id="JAUIZM010000010">
    <property type="protein sequence ID" value="KAK1359870.1"/>
    <property type="molecule type" value="Genomic_DNA"/>
</dbReference>
<dbReference type="InterPro" id="IPR046347">
    <property type="entry name" value="bZIP_sf"/>
</dbReference>
<protein>
    <submittedName>
        <fullName evidence="8">Basic-leucine zipper domain-containing protein</fullName>
    </submittedName>
</protein>
<dbReference type="PROSITE" id="PS00036">
    <property type="entry name" value="BZIP_BASIC"/>
    <property type="match status" value="1"/>
</dbReference>
<dbReference type="GO" id="GO:0045893">
    <property type="term" value="P:positive regulation of DNA-templated transcription"/>
    <property type="evidence" value="ECO:0007669"/>
    <property type="project" value="TreeGrafter"/>
</dbReference>
<gene>
    <name evidence="8" type="ORF">POM88_044344</name>
</gene>
<evidence type="ECO:0000313" key="9">
    <source>
        <dbReference type="Proteomes" id="UP001237642"/>
    </source>
</evidence>
<dbReference type="GO" id="GO:0005634">
    <property type="term" value="C:nucleus"/>
    <property type="evidence" value="ECO:0007669"/>
    <property type="project" value="UniProtKB-SubCell"/>
</dbReference>
<evidence type="ECO:0000256" key="3">
    <source>
        <dbReference type="ARBA" id="ARBA00023125"/>
    </source>
</evidence>
<evidence type="ECO:0000256" key="1">
    <source>
        <dbReference type="ARBA" id="ARBA00004123"/>
    </source>
</evidence>
<dbReference type="AlphaFoldDB" id="A0AAD8H2M1"/>
<evidence type="ECO:0000256" key="6">
    <source>
        <dbReference type="SAM" id="MobiDB-lite"/>
    </source>
</evidence>
<comment type="subcellular location">
    <subcellularLocation>
        <location evidence="1">Nucleus</location>
    </subcellularLocation>
</comment>
<sequence length="152" mass="16888">MASSSTTTGVSSGRQQLLKKAKKSDESKLKRMASNRESAKRSRIRKQKHLNEVTTQISQLKSKNNLILTNISVINELHVTVEAENSVLKGKLGELSQRLESLNQIMDCSLNSNNDVMATNDGDGLMFADDLMDLWNVVQFGQPIEASAEMFM</sequence>
<evidence type="ECO:0000313" key="8">
    <source>
        <dbReference type="EMBL" id="KAK1359870.1"/>
    </source>
</evidence>
<keyword evidence="2" id="KW-0805">Transcription regulation</keyword>
<dbReference type="PROSITE" id="PS50217">
    <property type="entry name" value="BZIP"/>
    <property type="match status" value="1"/>
</dbReference>